<accession>A0ACC0ADH0</accession>
<sequence>MGYVLRLRLASFFAGATVASLSGLYLLQQDHKVFHQSLSRQMKELSDSLEGRVSALEKLKENKVPQHAEVTTE</sequence>
<comment type="caution">
    <text evidence="1">The sequence shown here is derived from an EMBL/GenBank/DDBJ whole genome shotgun (WGS) entry which is preliminary data.</text>
</comment>
<protein>
    <submittedName>
        <fullName evidence="1">Uncharacterized protein</fullName>
    </submittedName>
</protein>
<evidence type="ECO:0000313" key="2">
    <source>
        <dbReference type="Proteomes" id="UP001060085"/>
    </source>
</evidence>
<keyword evidence="2" id="KW-1185">Reference proteome</keyword>
<name>A0ACC0ADH0_CATRO</name>
<dbReference type="EMBL" id="CM044706">
    <property type="protein sequence ID" value="KAI5657556.1"/>
    <property type="molecule type" value="Genomic_DNA"/>
</dbReference>
<organism evidence="1 2">
    <name type="scientific">Catharanthus roseus</name>
    <name type="common">Madagascar periwinkle</name>
    <name type="synonym">Vinca rosea</name>
    <dbReference type="NCBI Taxonomy" id="4058"/>
    <lineage>
        <taxon>Eukaryota</taxon>
        <taxon>Viridiplantae</taxon>
        <taxon>Streptophyta</taxon>
        <taxon>Embryophyta</taxon>
        <taxon>Tracheophyta</taxon>
        <taxon>Spermatophyta</taxon>
        <taxon>Magnoliopsida</taxon>
        <taxon>eudicotyledons</taxon>
        <taxon>Gunneridae</taxon>
        <taxon>Pentapetalae</taxon>
        <taxon>asterids</taxon>
        <taxon>lamiids</taxon>
        <taxon>Gentianales</taxon>
        <taxon>Apocynaceae</taxon>
        <taxon>Rauvolfioideae</taxon>
        <taxon>Vinceae</taxon>
        <taxon>Catharanthinae</taxon>
        <taxon>Catharanthus</taxon>
    </lineage>
</organism>
<proteinExistence type="predicted"/>
<gene>
    <name evidence="1" type="ORF">M9H77_26349</name>
</gene>
<reference evidence="2" key="1">
    <citation type="journal article" date="2023" name="Nat. Plants">
        <title>Single-cell RNA sequencing provides a high-resolution roadmap for understanding the multicellular compartmentation of specialized metabolism.</title>
        <authorList>
            <person name="Sun S."/>
            <person name="Shen X."/>
            <person name="Li Y."/>
            <person name="Li Y."/>
            <person name="Wang S."/>
            <person name="Li R."/>
            <person name="Zhang H."/>
            <person name="Shen G."/>
            <person name="Guo B."/>
            <person name="Wei J."/>
            <person name="Xu J."/>
            <person name="St-Pierre B."/>
            <person name="Chen S."/>
            <person name="Sun C."/>
        </authorList>
    </citation>
    <scope>NUCLEOTIDE SEQUENCE [LARGE SCALE GENOMIC DNA]</scope>
</reference>
<evidence type="ECO:0000313" key="1">
    <source>
        <dbReference type="EMBL" id="KAI5657556.1"/>
    </source>
</evidence>
<dbReference type="Proteomes" id="UP001060085">
    <property type="component" value="Linkage Group LG06"/>
</dbReference>